<dbReference type="HAMAP" id="MF_00379">
    <property type="entry name" value="GTPase_MnmE"/>
    <property type="match status" value="1"/>
</dbReference>
<dbReference type="SUPFAM" id="SSF52540">
    <property type="entry name" value="P-loop containing nucleoside triphosphate hydrolases"/>
    <property type="match status" value="1"/>
</dbReference>
<comment type="subcellular location">
    <subcellularLocation>
        <location evidence="6">Cytoplasm</location>
    </subcellularLocation>
</comment>
<dbReference type="InterPro" id="IPR018948">
    <property type="entry name" value="GTP-bd_TrmE_N"/>
</dbReference>
<reference evidence="9 10" key="1">
    <citation type="submission" date="2020-05" db="EMBL/GenBank/DDBJ databases">
        <title>Compete genome of Limnobacter sp. SAORIC-580.</title>
        <authorList>
            <person name="Song J."/>
            <person name="Cho J.-C."/>
        </authorList>
    </citation>
    <scope>NUCLEOTIDE SEQUENCE [LARGE SCALE GENOMIC DNA]</scope>
    <source>
        <strain evidence="9 10">SAORIC-580</strain>
    </source>
</reference>
<gene>
    <name evidence="6 9" type="primary">mnmE</name>
    <name evidence="6" type="synonym">trmE</name>
    <name evidence="9" type="ORF">HKT17_15460</name>
</gene>
<evidence type="ECO:0000313" key="10">
    <source>
        <dbReference type="Proteomes" id="UP000501130"/>
    </source>
</evidence>
<keyword evidence="6" id="KW-0378">Hydrolase</keyword>
<keyword evidence="6" id="KW-0963">Cytoplasm</keyword>
<dbReference type="InterPro" id="IPR027417">
    <property type="entry name" value="P-loop_NTPase"/>
</dbReference>
<feature type="binding site" evidence="6">
    <location>
        <position position="260"/>
    </location>
    <ligand>
        <name>K(+)</name>
        <dbReference type="ChEBI" id="CHEBI:29103"/>
    </ligand>
</feature>
<evidence type="ECO:0000256" key="3">
    <source>
        <dbReference type="ARBA" id="ARBA00022741"/>
    </source>
</evidence>
<dbReference type="InterPro" id="IPR027368">
    <property type="entry name" value="MnmE_dom2"/>
</dbReference>
<keyword evidence="10" id="KW-1185">Reference proteome</keyword>
<evidence type="ECO:0000256" key="4">
    <source>
        <dbReference type="ARBA" id="ARBA00022958"/>
    </source>
</evidence>
<dbReference type="Pfam" id="PF12631">
    <property type="entry name" value="MnmE_helical"/>
    <property type="match status" value="1"/>
</dbReference>
<dbReference type="PRINTS" id="PR00326">
    <property type="entry name" value="GTP1OBG"/>
</dbReference>
<feature type="binding site" evidence="6">
    <location>
        <begin position="283"/>
        <end position="286"/>
    </location>
    <ligand>
        <name>GTP</name>
        <dbReference type="ChEBI" id="CHEBI:37565"/>
    </ligand>
</feature>
<evidence type="ECO:0000313" key="9">
    <source>
        <dbReference type="EMBL" id="QJR30998.1"/>
    </source>
</evidence>
<keyword evidence="4 6" id="KW-0630">Potassium</keyword>
<feature type="binding site" evidence="6">
    <location>
        <begin position="258"/>
        <end position="264"/>
    </location>
    <ligand>
        <name>GTP</name>
        <dbReference type="ChEBI" id="CHEBI:37565"/>
    </ligand>
</feature>
<organism evidence="9 10">
    <name type="scientific">Limnobacter profundi</name>
    <dbReference type="NCBI Taxonomy" id="2732163"/>
    <lineage>
        <taxon>Bacteria</taxon>
        <taxon>Pseudomonadati</taxon>
        <taxon>Pseudomonadota</taxon>
        <taxon>Betaproteobacteria</taxon>
        <taxon>Burkholderiales</taxon>
        <taxon>Burkholderiaceae</taxon>
        <taxon>Limnobacter</taxon>
    </lineage>
</organism>
<dbReference type="InterPro" id="IPR027266">
    <property type="entry name" value="TrmE/GcvT-like"/>
</dbReference>
<comment type="subunit">
    <text evidence="6">Homodimer. Heterotetramer of two MnmE and two MnmG subunits.</text>
</comment>
<dbReference type="Gene3D" id="1.20.120.430">
    <property type="entry name" value="tRNA modification GTPase MnmE domain 2"/>
    <property type="match status" value="1"/>
</dbReference>
<dbReference type="InterPro" id="IPR025867">
    <property type="entry name" value="MnmE_helical"/>
</dbReference>
<dbReference type="Proteomes" id="UP000501130">
    <property type="component" value="Chromosome"/>
</dbReference>
<dbReference type="InterPro" id="IPR004520">
    <property type="entry name" value="GTPase_MnmE"/>
</dbReference>
<comment type="caution">
    <text evidence="6">Lacks conserved residue(s) required for the propagation of feature annotation.</text>
</comment>
<evidence type="ECO:0000256" key="2">
    <source>
        <dbReference type="ARBA" id="ARBA00022694"/>
    </source>
</evidence>
<dbReference type="InterPro" id="IPR005225">
    <property type="entry name" value="Small_GTP-bd"/>
</dbReference>
<feature type="domain" description="TrmE-type G" evidence="8">
    <location>
        <begin position="229"/>
        <end position="381"/>
    </location>
</feature>
<keyword evidence="2 6" id="KW-0819">tRNA processing</keyword>
<comment type="cofactor">
    <cofactor evidence="6">
        <name>K(+)</name>
        <dbReference type="ChEBI" id="CHEBI:29103"/>
    </cofactor>
    <text evidence="6">Binds 1 potassium ion per subunit.</text>
</comment>
<feature type="binding site" evidence="6">
    <location>
        <position position="239"/>
    </location>
    <ligand>
        <name>K(+)</name>
        <dbReference type="ChEBI" id="CHEBI:29103"/>
    </ligand>
</feature>
<feature type="binding site" evidence="6">
    <location>
        <position position="28"/>
    </location>
    <ligand>
        <name>(6S)-5-formyl-5,6,7,8-tetrahydrofolate</name>
        <dbReference type="ChEBI" id="CHEBI:57457"/>
    </ligand>
</feature>
<comment type="similarity">
    <text evidence="1 6 7">Belongs to the TRAFAC class TrmE-Era-EngA-EngB-Septin-like GTPase superfamily. TrmE GTPase family.</text>
</comment>
<feature type="binding site" evidence="6">
    <location>
        <position position="459"/>
    </location>
    <ligand>
        <name>(6S)-5-formyl-5,6,7,8-tetrahydrofolate</name>
        <dbReference type="ChEBI" id="CHEBI:57457"/>
    </ligand>
</feature>
<keyword evidence="6" id="KW-0479">Metal-binding</keyword>
<feature type="binding site" evidence="6">
    <location>
        <position position="243"/>
    </location>
    <ligand>
        <name>Mg(2+)</name>
        <dbReference type="ChEBI" id="CHEBI:18420"/>
    </ligand>
</feature>
<protein>
    <recommendedName>
        <fullName evidence="6">tRNA modification GTPase MnmE</fullName>
        <ecNumber evidence="6">3.6.-.-</ecNumber>
    </recommendedName>
</protein>
<comment type="function">
    <text evidence="6">Exhibits a very high intrinsic GTPase hydrolysis rate. Involved in the addition of a carboxymethylaminomethyl (cmnm) group at the wobble position (U34) of certain tRNAs, forming tRNA-cmnm(5)s(2)U34.</text>
</comment>
<feature type="binding site" evidence="6">
    <location>
        <position position="133"/>
    </location>
    <ligand>
        <name>(6S)-5-formyl-5,6,7,8-tetrahydrofolate</name>
        <dbReference type="ChEBI" id="CHEBI:57457"/>
    </ligand>
</feature>
<dbReference type="PROSITE" id="PS51709">
    <property type="entry name" value="G_TRME"/>
    <property type="match status" value="1"/>
</dbReference>
<accession>A0ABX6NAB2</accession>
<dbReference type="Gene3D" id="3.40.50.300">
    <property type="entry name" value="P-loop containing nucleotide triphosphate hydrolases"/>
    <property type="match status" value="1"/>
</dbReference>
<keyword evidence="6" id="KW-0460">Magnesium</keyword>
<sequence length="459" mass="49233">MSLHQPQHGDPIVAIATAPGKGGVGVVRFSFPSPSSFQAFCTAFCGKLPKPRLATLLTLRDFDQHAIDEGIALLFNAPASFTGENVLEFQGHGGQAVLQGVVGHALALARQLNIPLRHAMPGEFTQRAFLNDKLDLAQAEAVADLIDAGSIATAKAAAASLSGVFSKQVNALADRIVHLRLLLEATLDFPEEEIEFLEKADAKGQLADILNAHRQLLGAAQEGVKFRDGLQIVLVGEPNVGKSSLLNALAGEEIAIVSAIAGTTRDRIKQELNIRGVPLVLVDTAGLRDTADEVERIGIARTRKSVEEADLLLILKDATQGLQDALNTHLELPLHLPTITVLNKVDLLPKVPQLLNDVLPVSAKNGLGLEQLKDAILAKVGIAHTPDHGFMARQRHVDALMVCGQHLAVAHEFAQQDDRILDLFAEELRLAHDALGEITGRMLPDDLLGLIFSRFCIGK</sequence>
<dbReference type="RefSeq" id="WP_171101299.1">
    <property type="nucleotide sequence ID" value="NZ_CP053084.1"/>
</dbReference>
<feature type="binding site" evidence="6">
    <location>
        <position position="263"/>
    </location>
    <ligand>
        <name>K(+)</name>
        <dbReference type="ChEBI" id="CHEBI:29103"/>
    </ligand>
</feature>
<dbReference type="Gene3D" id="3.30.1360.120">
    <property type="entry name" value="Probable tRNA modification gtpase trme, domain 1"/>
    <property type="match status" value="1"/>
</dbReference>
<dbReference type="PANTHER" id="PTHR42714:SF2">
    <property type="entry name" value="TRNA MODIFICATION GTPASE GTPBP3, MITOCHONDRIAL"/>
    <property type="match status" value="1"/>
</dbReference>
<dbReference type="CDD" id="cd04164">
    <property type="entry name" value="trmE"/>
    <property type="match status" value="1"/>
</dbReference>
<dbReference type="NCBIfam" id="TIGR00231">
    <property type="entry name" value="small_GTP"/>
    <property type="match status" value="1"/>
</dbReference>
<dbReference type="EMBL" id="CP053084">
    <property type="protein sequence ID" value="QJR30998.1"/>
    <property type="molecule type" value="Genomic_DNA"/>
</dbReference>
<feature type="binding site" evidence="6">
    <location>
        <position position="258"/>
    </location>
    <ligand>
        <name>K(+)</name>
        <dbReference type="ChEBI" id="CHEBI:29103"/>
    </ligand>
</feature>
<feature type="binding site" evidence="6">
    <location>
        <begin position="239"/>
        <end position="244"/>
    </location>
    <ligand>
        <name>GTP</name>
        <dbReference type="ChEBI" id="CHEBI:37565"/>
    </ligand>
</feature>
<keyword evidence="5 6" id="KW-0342">GTP-binding</keyword>
<dbReference type="NCBIfam" id="NF003661">
    <property type="entry name" value="PRK05291.1-3"/>
    <property type="match status" value="1"/>
</dbReference>
<name>A0ABX6NAB2_9BURK</name>
<evidence type="ECO:0000256" key="5">
    <source>
        <dbReference type="ARBA" id="ARBA00023134"/>
    </source>
</evidence>
<feature type="binding site" evidence="6">
    <location>
        <position position="88"/>
    </location>
    <ligand>
        <name>(6S)-5-formyl-5,6,7,8-tetrahydrofolate</name>
        <dbReference type="ChEBI" id="CHEBI:57457"/>
    </ligand>
</feature>
<evidence type="ECO:0000256" key="7">
    <source>
        <dbReference type="RuleBase" id="RU003313"/>
    </source>
</evidence>
<dbReference type="EC" id="3.6.-.-" evidence="6"/>
<dbReference type="Pfam" id="PF01926">
    <property type="entry name" value="MMR_HSR1"/>
    <property type="match status" value="1"/>
</dbReference>
<dbReference type="InterPro" id="IPR031168">
    <property type="entry name" value="G_TrmE"/>
</dbReference>
<keyword evidence="3 6" id="KW-0547">Nucleotide-binding</keyword>
<evidence type="ECO:0000256" key="6">
    <source>
        <dbReference type="HAMAP-Rule" id="MF_00379"/>
    </source>
</evidence>
<dbReference type="Pfam" id="PF10396">
    <property type="entry name" value="TrmE_N"/>
    <property type="match status" value="1"/>
</dbReference>
<evidence type="ECO:0000256" key="1">
    <source>
        <dbReference type="ARBA" id="ARBA00011043"/>
    </source>
</evidence>
<evidence type="ECO:0000259" key="8">
    <source>
        <dbReference type="PROSITE" id="PS51709"/>
    </source>
</evidence>
<proteinExistence type="inferred from homology"/>
<feature type="binding site" evidence="6">
    <location>
        <position position="264"/>
    </location>
    <ligand>
        <name>Mg(2+)</name>
        <dbReference type="ChEBI" id="CHEBI:18420"/>
    </ligand>
</feature>
<dbReference type="PANTHER" id="PTHR42714">
    <property type="entry name" value="TRNA MODIFICATION GTPASE GTPBP3"/>
    <property type="match status" value="1"/>
</dbReference>
<dbReference type="NCBIfam" id="TIGR00450">
    <property type="entry name" value="mnmE_trmE_thdF"/>
    <property type="match status" value="1"/>
</dbReference>
<dbReference type="CDD" id="cd14858">
    <property type="entry name" value="TrmE_N"/>
    <property type="match status" value="1"/>
</dbReference>
<dbReference type="InterPro" id="IPR006073">
    <property type="entry name" value="GTP-bd"/>
</dbReference>